<dbReference type="InterPro" id="IPR044729">
    <property type="entry name" value="CBS_bac"/>
</dbReference>
<dbReference type="CDD" id="cd04629">
    <property type="entry name" value="CBS_pair_bac"/>
    <property type="match status" value="1"/>
</dbReference>
<dbReference type="PANTHER" id="PTHR43080">
    <property type="entry name" value="CBS DOMAIN-CONTAINING PROTEIN CBSX3, MITOCHONDRIAL"/>
    <property type="match status" value="1"/>
</dbReference>
<protein>
    <submittedName>
        <fullName evidence="4">CBS domain-containing protein</fullName>
    </submittedName>
</protein>
<dbReference type="InterPro" id="IPR000644">
    <property type="entry name" value="CBS_dom"/>
</dbReference>
<gene>
    <name evidence="4" type="ORF">NHG85_00210</name>
</gene>
<evidence type="ECO:0000313" key="5">
    <source>
        <dbReference type="Proteomes" id="UP001139477"/>
    </source>
</evidence>
<dbReference type="AlphaFoldDB" id="A0A9X2JN14"/>
<feature type="domain" description="CBS" evidence="3">
    <location>
        <begin position="78"/>
        <end position="135"/>
    </location>
</feature>
<dbReference type="PROSITE" id="PS51371">
    <property type="entry name" value="CBS"/>
    <property type="match status" value="2"/>
</dbReference>
<evidence type="ECO:0000313" key="4">
    <source>
        <dbReference type="EMBL" id="MCP1166964.1"/>
    </source>
</evidence>
<dbReference type="SUPFAM" id="SSF54631">
    <property type="entry name" value="CBS-domain pair"/>
    <property type="match status" value="1"/>
</dbReference>
<dbReference type="RefSeq" id="WP_253328665.1">
    <property type="nucleotide sequence ID" value="NZ_JAMYXC010000005.1"/>
</dbReference>
<organism evidence="4 5">
    <name type="scientific">Limimaricola litoreus</name>
    <dbReference type="NCBI Taxonomy" id="2955316"/>
    <lineage>
        <taxon>Bacteria</taxon>
        <taxon>Pseudomonadati</taxon>
        <taxon>Pseudomonadota</taxon>
        <taxon>Alphaproteobacteria</taxon>
        <taxon>Rhodobacterales</taxon>
        <taxon>Paracoccaceae</taxon>
        <taxon>Limimaricola</taxon>
    </lineage>
</organism>
<dbReference type="PANTHER" id="PTHR43080:SF26">
    <property type="entry name" value="REGULATORY PROTEIN"/>
    <property type="match status" value="1"/>
</dbReference>
<name>A0A9X2JN14_9RHOB</name>
<accession>A0A9X2JN14</accession>
<dbReference type="EMBL" id="JAMYXC010000005">
    <property type="protein sequence ID" value="MCP1166964.1"/>
    <property type="molecule type" value="Genomic_DNA"/>
</dbReference>
<dbReference type="InterPro" id="IPR046342">
    <property type="entry name" value="CBS_dom_sf"/>
</dbReference>
<comment type="caution">
    <text evidence="4">The sequence shown here is derived from an EMBL/GenBank/DDBJ whole genome shotgun (WGS) entry which is preliminary data.</text>
</comment>
<dbReference type="InterPro" id="IPR051257">
    <property type="entry name" value="Diverse_CBS-Domain"/>
</dbReference>
<keyword evidence="1 2" id="KW-0129">CBS domain</keyword>
<proteinExistence type="predicted"/>
<dbReference type="Proteomes" id="UP001139477">
    <property type="component" value="Unassembled WGS sequence"/>
</dbReference>
<dbReference type="SMART" id="SM00116">
    <property type="entry name" value="CBS"/>
    <property type="match status" value="2"/>
</dbReference>
<evidence type="ECO:0000259" key="3">
    <source>
        <dbReference type="PROSITE" id="PS51371"/>
    </source>
</evidence>
<evidence type="ECO:0000256" key="2">
    <source>
        <dbReference type="PROSITE-ProRule" id="PRU00703"/>
    </source>
</evidence>
<dbReference type="Pfam" id="PF00571">
    <property type="entry name" value="CBS"/>
    <property type="match status" value="2"/>
</dbReference>
<keyword evidence="5" id="KW-1185">Reference proteome</keyword>
<dbReference type="Gene3D" id="3.10.580.10">
    <property type="entry name" value="CBS-domain"/>
    <property type="match status" value="1"/>
</dbReference>
<sequence>MRPLPRIEDIMTREVITITPEMDLLRAMHLLLYHCISGMPVVDAQGRLLGMLSQKDCLRAALHAGYHAGQGGLVGDAMRTPVESLTPDLDILSAAERFLSGPYRRFPVMDGARIAGILSRSDLLRALAVVREASG</sequence>
<evidence type="ECO:0000256" key="1">
    <source>
        <dbReference type="ARBA" id="ARBA00023122"/>
    </source>
</evidence>
<feature type="domain" description="CBS" evidence="3">
    <location>
        <begin position="11"/>
        <end position="69"/>
    </location>
</feature>
<reference evidence="4" key="1">
    <citation type="submission" date="2022-06" db="EMBL/GenBank/DDBJ databases">
        <title>Limimaricola sediminis sp. nov., isolated from an intertidal sediment.</title>
        <authorList>
            <person name="Shao X."/>
        </authorList>
    </citation>
    <scope>NUCLEOTIDE SEQUENCE</scope>
    <source>
        <strain evidence="4">ASW11-118</strain>
    </source>
</reference>